<proteinExistence type="predicted"/>
<evidence type="ECO:0000313" key="2">
    <source>
        <dbReference type="EMBL" id="QAT43392.1"/>
    </source>
</evidence>
<dbReference type="PROSITE" id="PS51085">
    <property type="entry name" value="2FE2S_FER_2"/>
    <property type="match status" value="1"/>
</dbReference>
<dbReference type="Proteomes" id="UP000287601">
    <property type="component" value="Chromosome"/>
</dbReference>
<reference evidence="2 3" key="1">
    <citation type="submission" date="2019-01" db="EMBL/GenBank/DDBJ databases">
        <title>Draft genomes of a novel of Aminipila strains.</title>
        <authorList>
            <person name="Ma S."/>
        </authorList>
    </citation>
    <scope>NUCLEOTIDE SEQUENCE [LARGE SCALE GENOMIC DNA]</scope>
    <source>
        <strain evidence="3">JN-39</strain>
    </source>
</reference>
<dbReference type="AlphaFoldDB" id="A0A410PWR1"/>
<dbReference type="RefSeq" id="WP_128746157.1">
    <property type="nucleotide sequence ID" value="NZ_CP035281.1"/>
</dbReference>
<dbReference type="Pfam" id="PF17651">
    <property type="entry name" value="Raco_middle"/>
    <property type="match status" value="1"/>
</dbReference>
<dbReference type="Pfam" id="PF14574">
    <property type="entry name" value="RACo_C_ter"/>
    <property type="match status" value="1"/>
</dbReference>
<protein>
    <submittedName>
        <fullName evidence="2">DUF4445 domain-containing protein</fullName>
    </submittedName>
</protein>
<sequence length="605" mass="64527">MKITFLPQALTGEAEEGETILQAAIKAGASIDGNCAGMGTCGKCKVKVLSGNKEVCRDPHRKLSEQEIEQGVRLACCQPVSDGMVVEIPDSETTAARKKRLICLPEGFVRNAAVKKIFLSVPKASLLDQRSDEVRIREVLDKEELTFSGSVLRHMPKVLKESRDVTLTIRNNRVLYIEAGDKAKENYGVAVDIGTTTVVVLLWNLETGELVQAESGTNPQGAYGADVISRITYAMEQVENLETLHQAILQYINKAVEKFQKEAEIDPEHIYQYVVVGNTTMSHLFLGVDPSQLAASPFAPVFTGSVQIKAEELGLKANKNAVVYLAANIAGHVGSDITAGIITTDLMDCNKGHLFIDIGTNGEIVLTGKGRAVACSTAAGPAFEGSSVKQGMRAAGGAIERVELSEEEVQIAVIGGGKPIGICGSGIIDALGEMLRFGIVDKSGRLLSGEKLAKKGVCEKLAERVRPSEKGSEFVLYFSPDGKSDVVLSQKDVREVQLAKAAISAGISILMKEAGISADDLERISIAGAFGSYIRNTSAIHVGLLPPIEEDKIVSLGNSAGIGASMMLLSAACLAASERAAGNIEHIELAAREDFQEEYMAAMMF</sequence>
<dbReference type="InterPro" id="IPR041414">
    <property type="entry name" value="Raco-like_middle"/>
</dbReference>
<dbReference type="Gene3D" id="3.10.20.30">
    <property type="match status" value="1"/>
</dbReference>
<name>A0A410PWR1_9FIRM</name>
<dbReference type="InterPro" id="IPR012675">
    <property type="entry name" value="Beta-grasp_dom_sf"/>
</dbReference>
<feature type="domain" description="2Fe-2S ferredoxin-type" evidence="1">
    <location>
        <begin position="1"/>
        <end position="92"/>
    </location>
</feature>
<dbReference type="PANTHER" id="PTHR42895:SF2">
    <property type="entry name" value="IRON-SULFUR CLUSTER PROTEIN"/>
    <property type="match status" value="1"/>
</dbReference>
<keyword evidence="3" id="KW-1185">Reference proteome</keyword>
<dbReference type="InterPro" id="IPR036010">
    <property type="entry name" value="2Fe-2S_ferredoxin-like_sf"/>
</dbReference>
<dbReference type="InterPro" id="IPR052911">
    <property type="entry name" value="Corrinoid_activation_enz"/>
</dbReference>
<dbReference type="SUPFAM" id="SSF54292">
    <property type="entry name" value="2Fe-2S ferredoxin-like"/>
    <property type="match status" value="1"/>
</dbReference>
<dbReference type="CDD" id="cd00207">
    <property type="entry name" value="fer2"/>
    <property type="match status" value="1"/>
</dbReference>
<dbReference type="EMBL" id="CP035281">
    <property type="protein sequence ID" value="QAT43392.1"/>
    <property type="molecule type" value="Genomic_DNA"/>
</dbReference>
<accession>A0A410PWR1</accession>
<dbReference type="InterPro" id="IPR040506">
    <property type="entry name" value="RACo_linker"/>
</dbReference>
<dbReference type="GO" id="GO:0051536">
    <property type="term" value="F:iron-sulfur cluster binding"/>
    <property type="evidence" value="ECO:0007669"/>
    <property type="project" value="InterPro"/>
</dbReference>
<dbReference type="InterPro" id="IPR042259">
    <property type="entry name" value="Raco-like_middle_sf"/>
</dbReference>
<gene>
    <name evidence="2" type="ORF">EQM06_09290</name>
</gene>
<evidence type="ECO:0000259" key="1">
    <source>
        <dbReference type="PROSITE" id="PS51085"/>
    </source>
</evidence>
<evidence type="ECO:0000313" key="3">
    <source>
        <dbReference type="Proteomes" id="UP000287601"/>
    </source>
</evidence>
<dbReference type="PANTHER" id="PTHR42895">
    <property type="entry name" value="IRON-SULFUR CLUSTER-BINDING PROTEIN-RELATED"/>
    <property type="match status" value="1"/>
</dbReference>
<dbReference type="SUPFAM" id="SSF53067">
    <property type="entry name" value="Actin-like ATPase domain"/>
    <property type="match status" value="1"/>
</dbReference>
<dbReference type="KEGG" id="amij:EQM06_09290"/>
<organism evidence="2 3">
    <name type="scientific">Aminipila luticellarii</name>
    <dbReference type="NCBI Taxonomy" id="2507160"/>
    <lineage>
        <taxon>Bacteria</taxon>
        <taxon>Bacillati</taxon>
        <taxon>Bacillota</taxon>
        <taxon>Clostridia</taxon>
        <taxon>Peptostreptococcales</taxon>
        <taxon>Anaerovoracaceae</taxon>
        <taxon>Aminipila</taxon>
    </lineage>
</organism>
<dbReference type="Gene3D" id="3.30.420.480">
    <property type="entry name" value="Domain of unknown function (DUF4445)"/>
    <property type="match status" value="1"/>
</dbReference>
<dbReference type="Pfam" id="PF17650">
    <property type="entry name" value="RACo_linker"/>
    <property type="match status" value="1"/>
</dbReference>
<dbReference type="InterPro" id="IPR001041">
    <property type="entry name" value="2Fe-2S_ferredoxin-type"/>
</dbReference>
<dbReference type="OrthoDB" id="9810588at2"/>
<dbReference type="Gene3D" id="3.10.20.880">
    <property type="match status" value="1"/>
</dbReference>
<dbReference type="InterPro" id="IPR043129">
    <property type="entry name" value="ATPase_NBD"/>
</dbReference>
<dbReference type="InterPro" id="IPR027980">
    <property type="entry name" value="RACo_C"/>
</dbReference>
<dbReference type="Pfam" id="PF00111">
    <property type="entry name" value="Fer2"/>
    <property type="match status" value="1"/>
</dbReference>